<dbReference type="Gene3D" id="2.30.29.30">
    <property type="entry name" value="Pleckstrin-homology domain (PH domain)/Phosphotyrosine-binding domain (PTB)"/>
    <property type="match status" value="1"/>
</dbReference>
<accession>A0AA85EKA6</accession>
<dbReference type="Proteomes" id="UP000050792">
    <property type="component" value="Unassembled WGS sequence"/>
</dbReference>
<evidence type="ECO:0000313" key="2">
    <source>
        <dbReference type="WBParaSite" id="SRDH1_120.1"/>
    </source>
</evidence>
<name>A0AA85EKA6_9TREM</name>
<organism evidence="1 2">
    <name type="scientific">Schistosoma rodhaini</name>
    <dbReference type="NCBI Taxonomy" id="6188"/>
    <lineage>
        <taxon>Eukaryota</taxon>
        <taxon>Metazoa</taxon>
        <taxon>Spiralia</taxon>
        <taxon>Lophotrochozoa</taxon>
        <taxon>Platyhelminthes</taxon>
        <taxon>Trematoda</taxon>
        <taxon>Digenea</taxon>
        <taxon>Strigeidida</taxon>
        <taxon>Schistosomatoidea</taxon>
        <taxon>Schistosomatidae</taxon>
        <taxon>Schistosoma</taxon>
    </lineage>
</organism>
<proteinExistence type="predicted"/>
<dbReference type="InterPro" id="IPR011993">
    <property type="entry name" value="PH-like_dom_sf"/>
</dbReference>
<dbReference type="AlphaFoldDB" id="A0AA85EKA6"/>
<evidence type="ECO:0000313" key="1">
    <source>
        <dbReference type="Proteomes" id="UP000050792"/>
    </source>
</evidence>
<sequence>MTGEVMCNSEPINPEITVPFEWMKSGTLVEFEVIRTLYSISDYLMRKHEWINHNCKSRDRSWYELYMVLNKSVKRLLAYKNKSDYNEDK</sequence>
<keyword evidence="1" id="KW-1185">Reference proteome</keyword>
<dbReference type="WBParaSite" id="SRDH1_120.1">
    <property type="protein sequence ID" value="SRDH1_120.1"/>
    <property type="gene ID" value="SRDH1_120"/>
</dbReference>
<protein>
    <submittedName>
        <fullName evidence="2">Uncharacterized protein</fullName>
    </submittedName>
</protein>
<reference evidence="1" key="1">
    <citation type="submission" date="2022-06" db="EMBL/GenBank/DDBJ databases">
        <authorList>
            <person name="Berger JAMES D."/>
            <person name="Berger JAMES D."/>
        </authorList>
    </citation>
    <scope>NUCLEOTIDE SEQUENCE [LARGE SCALE GENOMIC DNA]</scope>
</reference>
<reference evidence="2" key="2">
    <citation type="submission" date="2023-11" db="UniProtKB">
        <authorList>
            <consortium name="WormBaseParasite"/>
        </authorList>
    </citation>
    <scope>IDENTIFICATION</scope>
</reference>